<protein>
    <submittedName>
        <fullName evidence="1">Uncharacterized protein</fullName>
    </submittedName>
</protein>
<reference evidence="1" key="2">
    <citation type="journal article" date="2015" name="Data Brief">
        <title>Shoot transcriptome of the giant reed, Arundo donax.</title>
        <authorList>
            <person name="Barrero R.A."/>
            <person name="Guerrero F.D."/>
            <person name="Moolhuijzen P."/>
            <person name="Goolsby J.A."/>
            <person name="Tidwell J."/>
            <person name="Bellgard S.E."/>
            <person name="Bellgard M.I."/>
        </authorList>
    </citation>
    <scope>NUCLEOTIDE SEQUENCE</scope>
    <source>
        <tissue evidence="1">Shoot tissue taken approximately 20 cm above the soil surface</tissue>
    </source>
</reference>
<reference evidence="1" key="1">
    <citation type="submission" date="2014-09" db="EMBL/GenBank/DDBJ databases">
        <authorList>
            <person name="Magalhaes I.L.F."/>
            <person name="Oliveira U."/>
            <person name="Santos F.R."/>
            <person name="Vidigal T.H.D.A."/>
            <person name="Brescovit A.D."/>
            <person name="Santos A.J."/>
        </authorList>
    </citation>
    <scope>NUCLEOTIDE SEQUENCE</scope>
    <source>
        <tissue evidence="1">Shoot tissue taken approximately 20 cm above the soil surface</tissue>
    </source>
</reference>
<organism evidence="1">
    <name type="scientific">Arundo donax</name>
    <name type="common">Giant reed</name>
    <name type="synonym">Donax arundinaceus</name>
    <dbReference type="NCBI Taxonomy" id="35708"/>
    <lineage>
        <taxon>Eukaryota</taxon>
        <taxon>Viridiplantae</taxon>
        <taxon>Streptophyta</taxon>
        <taxon>Embryophyta</taxon>
        <taxon>Tracheophyta</taxon>
        <taxon>Spermatophyta</taxon>
        <taxon>Magnoliopsida</taxon>
        <taxon>Liliopsida</taxon>
        <taxon>Poales</taxon>
        <taxon>Poaceae</taxon>
        <taxon>PACMAD clade</taxon>
        <taxon>Arundinoideae</taxon>
        <taxon>Arundineae</taxon>
        <taxon>Arundo</taxon>
    </lineage>
</organism>
<name>A0A0A8XVH9_ARUDO</name>
<dbReference type="AlphaFoldDB" id="A0A0A8XVH9"/>
<dbReference type="EMBL" id="GBRH01279891">
    <property type="protein sequence ID" value="JAD18004.1"/>
    <property type="molecule type" value="Transcribed_RNA"/>
</dbReference>
<evidence type="ECO:0000313" key="1">
    <source>
        <dbReference type="EMBL" id="JAD18004.1"/>
    </source>
</evidence>
<sequence length="81" mass="9695">MLLIYPAKNDNRRCRPILLLLLRAIVTQVTPLRSTILRVNWLDDFSEFLLFLSNFEELLHVRMINNHMNSLILIVDKFQDR</sequence>
<proteinExistence type="predicted"/>
<accession>A0A0A8XVH9</accession>